<keyword evidence="5" id="KW-0680">Restriction system</keyword>
<dbReference type="PROSITE" id="PS51679">
    <property type="entry name" value="SAM_MT_C5"/>
    <property type="match status" value="1"/>
</dbReference>
<evidence type="ECO:0000256" key="1">
    <source>
        <dbReference type="ARBA" id="ARBA00011975"/>
    </source>
</evidence>
<dbReference type="GO" id="GO:0003677">
    <property type="term" value="F:DNA binding"/>
    <property type="evidence" value="ECO:0007669"/>
    <property type="project" value="TreeGrafter"/>
</dbReference>
<dbReference type="InterPro" id="IPR050390">
    <property type="entry name" value="C5-Methyltransferase"/>
</dbReference>
<evidence type="ECO:0000256" key="2">
    <source>
        <dbReference type="ARBA" id="ARBA00022603"/>
    </source>
</evidence>
<proteinExistence type="inferred from homology"/>
<dbReference type="NCBIfam" id="TIGR00675">
    <property type="entry name" value="dcm"/>
    <property type="match status" value="1"/>
</dbReference>
<dbReference type="PRINTS" id="PR00105">
    <property type="entry name" value="C5METTRFRASE"/>
</dbReference>
<dbReference type="PROSITE" id="PS00095">
    <property type="entry name" value="C5_MTASE_2"/>
    <property type="match status" value="1"/>
</dbReference>
<dbReference type="EMBL" id="VAFM01000001">
    <property type="protein sequence ID" value="TKW61388.1"/>
    <property type="molecule type" value="Genomic_DNA"/>
</dbReference>
<sequence length="541" mass="59837">MGAAGGRNDTETSPNSLPRRCRVQKKTVPLLAEGTDLSYELSMTTHIPVIDLFAGPGGLGEGFVSRDGDSSYRVKLSIEKDPWASQTLTLRKFYHELRDAHGGKTPKKWLDILAAENPLELAESLFPEELKRAKEAVWTAEMGVDESAPKQHIKDRINKAVGNADAWVLVGGPPCQAYSLVGRAKMGHREGFSDDKRHRLYRHYLEIIADHEPPVFVMENVKGILSSPLDEGFAINKILEELSHPGKAVGRSKSNAVYKIHSLVSPVDPSVDPSQLVIKAEEYGIPQRRHRVILLGIREDLGDITPERLKPVQEQVGVGVTISDLPRIRSTLSKEPDGWAPWKKHVDNYAASLKIKMKSSDETSLNAGANLMDYSGTPEFSSQWYRRDAGNLLLNHAARGHMTKDLARYLFAADFAKKNKSSPHLRDFDDELLPDHKNAKDAKAGTGPFGDRFRVVLDGKPGPTVTSHISKDGHAFIHPDPSQCRSLTVREAARIQTFPDSYRFLGPRTEQYRQVGNAVPPLLAGKIADIVTDVLKKAGLI</sequence>
<dbReference type="Proteomes" id="UP000320948">
    <property type="component" value="Unassembled WGS sequence"/>
</dbReference>
<comment type="caution">
    <text evidence="9">The sequence shown here is derived from an EMBL/GenBank/DDBJ whole genome shotgun (WGS) entry which is preliminary data.</text>
</comment>
<evidence type="ECO:0000313" key="9">
    <source>
        <dbReference type="EMBL" id="TKW61388.1"/>
    </source>
</evidence>
<dbReference type="SUPFAM" id="SSF53335">
    <property type="entry name" value="S-adenosyl-L-methionine-dependent methyltransferases"/>
    <property type="match status" value="1"/>
</dbReference>
<dbReference type="GO" id="GO:0003886">
    <property type="term" value="F:DNA (cytosine-5-)-methyltransferase activity"/>
    <property type="evidence" value="ECO:0007669"/>
    <property type="project" value="UniProtKB-EC"/>
</dbReference>
<comment type="similarity">
    <text evidence="7 8">Belongs to the class I-like SAM-binding methyltransferase superfamily. C5-methyltransferase family.</text>
</comment>
<evidence type="ECO:0000256" key="4">
    <source>
        <dbReference type="ARBA" id="ARBA00022691"/>
    </source>
</evidence>
<comment type="catalytic activity">
    <reaction evidence="6">
        <text>a 2'-deoxycytidine in DNA + S-adenosyl-L-methionine = a 5-methyl-2'-deoxycytidine in DNA + S-adenosyl-L-homocysteine + H(+)</text>
        <dbReference type="Rhea" id="RHEA:13681"/>
        <dbReference type="Rhea" id="RHEA-COMP:11369"/>
        <dbReference type="Rhea" id="RHEA-COMP:11370"/>
        <dbReference type="ChEBI" id="CHEBI:15378"/>
        <dbReference type="ChEBI" id="CHEBI:57856"/>
        <dbReference type="ChEBI" id="CHEBI:59789"/>
        <dbReference type="ChEBI" id="CHEBI:85452"/>
        <dbReference type="ChEBI" id="CHEBI:85454"/>
        <dbReference type="EC" id="2.1.1.37"/>
    </reaction>
</comment>
<dbReference type="InterPro" id="IPR031303">
    <property type="entry name" value="C5_meth_CS"/>
</dbReference>
<keyword evidence="3 7" id="KW-0808">Transferase</keyword>
<dbReference type="AlphaFoldDB" id="A0A6N4RE37"/>
<dbReference type="InterPro" id="IPR029063">
    <property type="entry name" value="SAM-dependent_MTases_sf"/>
</dbReference>
<dbReference type="Gene3D" id="3.90.120.10">
    <property type="entry name" value="DNA Methylase, subunit A, domain 2"/>
    <property type="match status" value="1"/>
</dbReference>
<dbReference type="PANTHER" id="PTHR10629">
    <property type="entry name" value="CYTOSINE-SPECIFIC METHYLTRANSFERASE"/>
    <property type="match status" value="1"/>
</dbReference>
<keyword evidence="4 7" id="KW-0949">S-adenosyl-L-methionine</keyword>
<feature type="active site" evidence="7">
    <location>
        <position position="175"/>
    </location>
</feature>
<organism evidence="9 10">
    <name type="scientific">Blastochloris viridis</name>
    <name type="common">Rhodopseudomonas viridis</name>
    <dbReference type="NCBI Taxonomy" id="1079"/>
    <lineage>
        <taxon>Bacteria</taxon>
        <taxon>Pseudomonadati</taxon>
        <taxon>Pseudomonadota</taxon>
        <taxon>Alphaproteobacteria</taxon>
        <taxon>Hyphomicrobiales</taxon>
        <taxon>Blastochloridaceae</taxon>
        <taxon>Blastochloris</taxon>
    </lineage>
</organism>
<gene>
    <name evidence="9" type="ORF">DI628_01820</name>
</gene>
<protein>
    <recommendedName>
        <fullName evidence="1">DNA (cytosine-5-)-methyltransferase</fullName>
        <ecNumber evidence="1">2.1.1.37</ecNumber>
    </recommendedName>
</protein>
<name>A0A6N4RE37_BLAVI</name>
<keyword evidence="2 7" id="KW-0489">Methyltransferase</keyword>
<dbReference type="Pfam" id="PF00145">
    <property type="entry name" value="DNA_methylase"/>
    <property type="match status" value="1"/>
</dbReference>
<dbReference type="EC" id="2.1.1.37" evidence="1"/>
<dbReference type="Gene3D" id="3.40.50.150">
    <property type="entry name" value="Vaccinia Virus protein VP39"/>
    <property type="match status" value="1"/>
</dbReference>
<dbReference type="InterPro" id="IPR001525">
    <property type="entry name" value="C5_MeTfrase"/>
</dbReference>
<dbReference type="GO" id="GO:0009307">
    <property type="term" value="P:DNA restriction-modification system"/>
    <property type="evidence" value="ECO:0007669"/>
    <property type="project" value="UniProtKB-KW"/>
</dbReference>
<dbReference type="PANTHER" id="PTHR10629:SF52">
    <property type="entry name" value="DNA (CYTOSINE-5)-METHYLTRANSFERASE 1"/>
    <property type="match status" value="1"/>
</dbReference>
<accession>A0A6N4RE37</accession>
<evidence type="ECO:0000256" key="7">
    <source>
        <dbReference type="PROSITE-ProRule" id="PRU01016"/>
    </source>
</evidence>
<evidence type="ECO:0000256" key="8">
    <source>
        <dbReference type="RuleBase" id="RU000416"/>
    </source>
</evidence>
<evidence type="ECO:0000256" key="6">
    <source>
        <dbReference type="ARBA" id="ARBA00047422"/>
    </source>
</evidence>
<evidence type="ECO:0000256" key="5">
    <source>
        <dbReference type="ARBA" id="ARBA00022747"/>
    </source>
</evidence>
<reference evidence="9 10" key="1">
    <citation type="journal article" date="2017" name="Nat. Commun.">
        <title>In situ click chemistry generation of cyclooxygenase-2 inhibitors.</title>
        <authorList>
            <person name="Bhardwaj A."/>
            <person name="Kaur J."/>
            <person name="Wuest M."/>
            <person name="Wuest F."/>
        </authorList>
    </citation>
    <scope>NUCLEOTIDE SEQUENCE [LARGE SCALE GENOMIC DNA]</scope>
    <source>
        <strain evidence="9">S2_018_000_R2_106</strain>
    </source>
</reference>
<evidence type="ECO:0000313" key="10">
    <source>
        <dbReference type="Proteomes" id="UP000320948"/>
    </source>
</evidence>
<dbReference type="GO" id="GO:0032259">
    <property type="term" value="P:methylation"/>
    <property type="evidence" value="ECO:0007669"/>
    <property type="project" value="UniProtKB-KW"/>
</dbReference>
<dbReference type="GO" id="GO:0044027">
    <property type="term" value="P:negative regulation of gene expression via chromosomal CpG island methylation"/>
    <property type="evidence" value="ECO:0007669"/>
    <property type="project" value="TreeGrafter"/>
</dbReference>
<evidence type="ECO:0000256" key="3">
    <source>
        <dbReference type="ARBA" id="ARBA00022679"/>
    </source>
</evidence>